<dbReference type="GO" id="GO:0043130">
    <property type="term" value="F:ubiquitin binding"/>
    <property type="evidence" value="ECO:0007669"/>
    <property type="project" value="InterPro"/>
</dbReference>
<dbReference type="PANTHER" id="PTHR15735">
    <property type="entry name" value="FCH AND DOUBLE SH3 DOMAINS PROTEIN"/>
    <property type="match status" value="1"/>
</dbReference>
<dbReference type="PRINTS" id="PR00452">
    <property type="entry name" value="SH3DOMAIN"/>
</dbReference>
<dbReference type="SUPFAM" id="SSF50044">
    <property type="entry name" value="SH3-domain"/>
    <property type="match status" value="2"/>
</dbReference>
<dbReference type="GO" id="GO:0042802">
    <property type="term" value="F:identical protein binding"/>
    <property type="evidence" value="ECO:0007669"/>
    <property type="project" value="InterPro"/>
</dbReference>
<evidence type="ECO:0000256" key="3">
    <source>
        <dbReference type="SAM" id="MobiDB-lite"/>
    </source>
</evidence>
<dbReference type="InterPro" id="IPR001452">
    <property type="entry name" value="SH3_domain"/>
</dbReference>
<dbReference type="AlphaFoldDB" id="A0A5C3KUC4"/>
<dbReference type="PANTHER" id="PTHR15735:SF21">
    <property type="entry name" value="PROTEIN NERVOUS WRECK"/>
    <property type="match status" value="1"/>
</dbReference>
<dbReference type="Pfam" id="PF03983">
    <property type="entry name" value="SHD1"/>
    <property type="match status" value="1"/>
</dbReference>
<dbReference type="OrthoDB" id="5971719at2759"/>
<dbReference type="Proteomes" id="UP000307440">
    <property type="component" value="Unassembled WGS sequence"/>
</dbReference>
<organism evidence="5 6">
    <name type="scientific">Coprinopsis marcescibilis</name>
    <name type="common">Agaric fungus</name>
    <name type="synonym">Psathyrella marcescibilis</name>
    <dbReference type="NCBI Taxonomy" id="230819"/>
    <lineage>
        <taxon>Eukaryota</taxon>
        <taxon>Fungi</taxon>
        <taxon>Dikarya</taxon>
        <taxon>Basidiomycota</taxon>
        <taxon>Agaricomycotina</taxon>
        <taxon>Agaricomycetes</taxon>
        <taxon>Agaricomycetidae</taxon>
        <taxon>Agaricales</taxon>
        <taxon>Agaricineae</taxon>
        <taxon>Psathyrellaceae</taxon>
        <taxon>Coprinopsis</taxon>
    </lineage>
</organism>
<protein>
    <submittedName>
        <fullName evidence="5">SHD1-domain-containing protein</fullName>
    </submittedName>
</protein>
<keyword evidence="1 2" id="KW-0728">SH3 domain</keyword>
<dbReference type="GO" id="GO:0008092">
    <property type="term" value="F:cytoskeletal protein binding"/>
    <property type="evidence" value="ECO:0007669"/>
    <property type="project" value="InterPro"/>
</dbReference>
<dbReference type="PROSITE" id="PS50002">
    <property type="entry name" value="SH3"/>
    <property type="match status" value="1"/>
</dbReference>
<dbReference type="GO" id="GO:0030833">
    <property type="term" value="P:regulation of actin filament polymerization"/>
    <property type="evidence" value="ECO:0007669"/>
    <property type="project" value="TreeGrafter"/>
</dbReference>
<evidence type="ECO:0000259" key="4">
    <source>
        <dbReference type="PROSITE" id="PS50002"/>
    </source>
</evidence>
<dbReference type="Pfam" id="PF14604">
    <property type="entry name" value="SH3_9"/>
    <property type="match status" value="1"/>
</dbReference>
<dbReference type="GO" id="GO:0030674">
    <property type="term" value="F:protein-macromolecule adaptor activity"/>
    <property type="evidence" value="ECO:0007669"/>
    <property type="project" value="InterPro"/>
</dbReference>
<feature type="region of interest" description="Disordered" evidence="3">
    <location>
        <begin position="186"/>
        <end position="214"/>
    </location>
</feature>
<dbReference type="EMBL" id="ML210211">
    <property type="protein sequence ID" value="TFK23805.1"/>
    <property type="molecule type" value="Genomic_DNA"/>
</dbReference>
<evidence type="ECO:0000313" key="6">
    <source>
        <dbReference type="Proteomes" id="UP000307440"/>
    </source>
</evidence>
<proteinExistence type="predicted"/>
<name>A0A5C3KUC4_COPMA</name>
<evidence type="ECO:0000313" key="5">
    <source>
        <dbReference type="EMBL" id="TFK23805.1"/>
    </source>
</evidence>
<feature type="domain" description="SH3" evidence="4">
    <location>
        <begin position="73"/>
        <end position="133"/>
    </location>
</feature>
<gene>
    <name evidence="5" type="ORF">FA15DRAFT_705094</name>
</gene>
<dbReference type="CDD" id="cd11773">
    <property type="entry name" value="SH3_Sla1p_1"/>
    <property type="match status" value="1"/>
</dbReference>
<dbReference type="STRING" id="230819.A0A5C3KUC4"/>
<dbReference type="SMART" id="SM00326">
    <property type="entry name" value="SH3"/>
    <property type="match status" value="2"/>
</dbReference>
<evidence type="ECO:0000256" key="2">
    <source>
        <dbReference type="PROSITE-ProRule" id="PRU00192"/>
    </source>
</evidence>
<dbReference type="InterPro" id="IPR035800">
    <property type="entry name" value="Sla1_SH3_1"/>
</dbReference>
<sequence length="294" mass="33136">MPKTPELNRYLAILKASYDYTPQYDDEIAVKGDQLLFLIERTYEDWWKVKVKGNGQDEGPVGLVPAAYVEQARHSSLMKAVYNYEPTHPGDLGIKEDDVLRLFESDGDWILAQSHSGDGVGYVPANYVEEFSEEQPTRAAPLTVMQDSVSFNSHNIVFTYTHFVLEQPPRPSSTYVDPAKQLVKKPVSSAPKSYTGPPPEPSKANGSSSSKTRDLIKPPAEKIRFWHDRTGQYRVEAALLGVFDGKLHLHKVNGVVVAVPTEKMFADDMRYVEKVMANSRKQRGINRTQAYTYH</sequence>
<dbReference type="InterPro" id="IPR036028">
    <property type="entry name" value="SH3-like_dom_sf"/>
</dbReference>
<dbReference type="Pfam" id="PF00018">
    <property type="entry name" value="SH3_1"/>
    <property type="match status" value="1"/>
</dbReference>
<reference evidence="5 6" key="1">
    <citation type="journal article" date="2019" name="Nat. Ecol. Evol.">
        <title>Megaphylogeny resolves global patterns of mushroom evolution.</title>
        <authorList>
            <person name="Varga T."/>
            <person name="Krizsan K."/>
            <person name="Foldi C."/>
            <person name="Dima B."/>
            <person name="Sanchez-Garcia M."/>
            <person name="Sanchez-Ramirez S."/>
            <person name="Szollosi G.J."/>
            <person name="Szarkandi J.G."/>
            <person name="Papp V."/>
            <person name="Albert L."/>
            <person name="Andreopoulos W."/>
            <person name="Angelini C."/>
            <person name="Antonin V."/>
            <person name="Barry K.W."/>
            <person name="Bougher N.L."/>
            <person name="Buchanan P."/>
            <person name="Buyck B."/>
            <person name="Bense V."/>
            <person name="Catcheside P."/>
            <person name="Chovatia M."/>
            <person name="Cooper J."/>
            <person name="Damon W."/>
            <person name="Desjardin D."/>
            <person name="Finy P."/>
            <person name="Geml J."/>
            <person name="Haridas S."/>
            <person name="Hughes K."/>
            <person name="Justo A."/>
            <person name="Karasinski D."/>
            <person name="Kautmanova I."/>
            <person name="Kiss B."/>
            <person name="Kocsube S."/>
            <person name="Kotiranta H."/>
            <person name="LaButti K.M."/>
            <person name="Lechner B.E."/>
            <person name="Liimatainen K."/>
            <person name="Lipzen A."/>
            <person name="Lukacs Z."/>
            <person name="Mihaltcheva S."/>
            <person name="Morgado L.N."/>
            <person name="Niskanen T."/>
            <person name="Noordeloos M.E."/>
            <person name="Ohm R.A."/>
            <person name="Ortiz-Santana B."/>
            <person name="Ovrebo C."/>
            <person name="Racz N."/>
            <person name="Riley R."/>
            <person name="Savchenko A."/>
            <person name="Shiryaev A."/>
            <person name="Soop K."/>
            <person name="Spirin V."/>
            <person name="Szebenyi C."/>
            <person name="Tomsovsky M."/>
            <person name="Tulloss R.E."/>
            <person name="Uehling J."/>
            <person name="Grigoriev I.V."/>
            <person name="Vagvolgyi C."/>
            <person name="Papp T."/>
            <person name="Martin F.M."/>
            <person name="Miettinen O."/>
            <person name="Hibbett D.S."/>
            <person name="Nagy L.G."/>
        </authorList>
    </citation>
    <scope>NUCLEOTIDE SEQUENCE [LARGE SCALE GENOMIC DNA]</scope>
    <source>
        <strain evidence="5 6">CBS 121175</strain>
    </source>
</reference>
<dbReference type="Gene3D" id="2.30.30.700">
    <property type="entry name" value="SLA1 homology domain 1"/>
    <property type="match status" value="1"/>
</dbReference>
<keyword evidence="6" id="KW-1185">Reference proteome</keyword>
<dbReference type="InterPro" id="IPR007131">
    <property type="entry name" value="SHD1"/>
</dbReference>
<evidence type="ECO:0000256" key="1">
    <source>
        <dbReference type="ARBA" id="ARBA00022443"/>
    </source>
</evidence>
<accession>A0A5C3KUC4</accession>
<dbReference type="Gene3D" id="2.30.30.40">
    <property type="entry name" value="SH3 Domains"/>
    <property type="match status" value="2"/>
</dbReference>